<dbReference type="Pfam" id="PF00990">
    <property type="entry name" value="GGDEF"/>
    <property type="match status" value="1"/>
</dbReference>
<keyword evidence="3" id="KW-0472">Membrane</keyword>
<dbReference type="PANTHER" id="PTHR45138">
    <property type="entry name" value="REGULATORY COMPONENTS OF SENSORY TRANSDUCTION SYSTEM"/>
    <property type="match status" value="1"/>
</dbReference>
<name>A0ABS8C1C6_9ALTE</name>
<accession>A0ABS8C1C6</accession>
<keyword evidence="6" id="KW-1185">Reference proteome</keyword>
<keyword evidence="3" id="KW-1133">Transmembrane helix</keyword>
<dbReference type="InterPro" id="IPR029787">
    <property type="entry name" value="Nucleotide_cyclase"/>
</dbReference>
<feature type="transmembrane region" description="Helical" evidence="3">
    <location>
        <begin position="37"/>
        <end position="59"/>
    </location>
</feature>
<dbReference type="PROSITE" id="PS50887">
    <property type="entry name" value="GGDEF"/>
    <property type="match status" value="1"/>
</dbReference>
<comment type="caution">
    <text evidence="5">The sequence shown here is derived from an EMBL/GenBank/DDBJ whole genome shotgun (WGS) entry which is preliminary data.</text>
</comment>
<dbReference type="SUPFAM" id="SSF55073">
    <property type="entry name" value="Nucleotide cyclase"/>
    <property type="match status" value="1"/>
</dbReference>
<evidence type="ECO:0000256" key="2">
    <source>
        <dbReference type="ARBA" id="ARBA00034247"/>
    </source>
</evidence>
<dbReference type="Gene3D" id="3.30.70.270">
    <property type="match status" value="1"/>
</dbReference>
<reference evidence="5 6" key="1">
    <citation type="submission" date="2021-10" db="EMBL/GenBank/DDBJ databases">
        <title>Alishewanella koreense sp. nov. isolated from seawater of southwestern coast in South Korea and the proposal for the reclassification of Rheinheimera perlucida and Rheinheimera tuosuensis as Arsukibacterium perlucida and Arsukibacterium tuosuensis.</title>
        <authorList>
            <person name="Kim K.H."/>
            <person name="Ruan W."/>
            <person name="Kim K.R."/>
            <person name="Baek J.H."/>
            <person name="Jeon C.O."/>
        </authorList>
    </citation>
    <scope>NUCLEOTIDE SEQUENCE [LARGE SCALE GENOMIC DNA]</scope>
    <source>
        <strain evidence="5 6">16-MA</strain>
    </source>
</reference>
<dbReference type="CDD" id="cd01949">
    <property type="entry name" value="GGDEF"/>
    <property type="match status" value="1"/>
</dbReference>
<organism evidence="5 6">
    <name type="scientific">Alishewanella maricola</name>
    <dbReference type="NCBI Taxonomy" id="2795740"/>
    <lineage>
        <taxon>Bacteria</taxon>
        <taxon>Pseudomonadati</taxon>
        <taxon>Pseudomonadota</taxon>
        <taxon>Gammaproteobacteria</taxon>
        <taxon>Alteromonadales</taxon>
        <taxon>Alteromonadaceae</taxon>
        <taxon>Alishewanella</taxon>
    </lineage>
</organism>
<comment type="catalytic activity">
    <reaction evidence="2">
        <text>2 GTP = 3',3'-c-di-GMP + 2 diphosphate</text>
        <dbReference type="Rhea" id="RHEA:24898"/>
        <dbReference type="ChEBI" id="CHEBI:33019"/>
        <dbReference type="ChEBI" id="CHEBI:37565"/>
        <dbReference type="ChEBI" id="CHEBI:58805"/>
        <dbReference type="EC" id="2.7.7.65"/>
    </reaction>
</comment>
<proteinExistence type="predicted"/>
<feature type="transmembrane region" description="Helical" evidence="3">
    <location>
        <begin position="139"/>
        <end position="158"/>
    </location>
</feature>
<dbReference type="RefSeq" id="WP_226750216.1">
    <property type="nucleotide sequence ID" value="NZ_JAEINI020000002.1"/>
</dbReference>
<evidence type="ECO:0000256" key="3">
    <source>
        <dbReference type="SAM" id="Phobius"/>
    </source>
</evidence>
<feature type="transmembrane region" description="Helical" evidence="3">
    <location>
        <begin position="110"/>
        <end position="127"/>
    </location>
</feature>
<dbReference type="InterPro" id="IPR043128">
    <property type="entry name" value="Rev_trsase/Diguanyl_cyclase"/>
</dbReference>
<dbReference type="PANTHER" id="PTHR45138:SF9">
    <property type="entry name" value="DIGUANYLATE CYCLASE DGCM-RELATED"/>
    <property type="match status" value="1"/>
</dbReference>
<feature type="domain" description="GGDEF" evidence="4">
    <location>
        <begin position="201"/>
        <end position="329"/>
    </location>
</feature>
<keyword evidence="3" id="KW-0812">Transmembrane</keyword>
<evidence type="ECO:0000256" key="1">
    <source>
        <dbReference type="ARBA" id="ARBA00012528"/>
    </source>
</evidence>
<dbReference type="SMART" id="SM00267">
    <property type="entry name" value="GGDEF"/>
    <property type="match status" value="1"/>
</dbReference>
<dbReference type="EMBL" id="JAEINI020000002">
    <property type="protein sequence ID" value="MCB5226127.1"/>
    <property type="molecule type" value="Genomic_DNA"/>
</dbReference>
<feature type="transmembrane region" description="Helical" evidence="3">
    <location>
        <begin position="71"/>
        <end position="104"/>
    </location>
</feature>
<evidence type="ECO:0000313" key="5">
    <source>
        <dbReference type="EMBL" id="MCB5226127.1"/>
    </source>
</evidence>
<evidence type="ECO:0000259" key="4">
    <source>
        <dbReference type="PROSITE" id="PS50887"/>
    </source>
</evidence>
<sequence>MLTRLKQNFYLAMITLVGLMILLFVTPYGVYRILTGNMLVGIADLSIVLASSITVLYAWRTNDTVRPGQFLALIFCIGLTVICTNLGVNGLFWVYPLMVFIFFLVSAKEAILLSLLLLLLLVGIDFLKPGQVFVNHYQMMSFLVTAFISSFFAFMFAYRTRAQNKELKHIASIDSLTGAGNRHTLNAQLDLAVQLKQKLNCHYGLILFDLDFFKLINDNYGHKVGDQTLVRLVPLISSLIRQSDRVFRFGGEEFIVLLRDIKPTDLLHLAEKIRKGVEQQLTLPDGKAVTLSAGLAMLAPDEDWEQWLHRADMALYQAKNNGRNQVIAA</sequence>
<feature type="transmembrane region" description="Helical" evidence="3">
    <location>
        <begin position="9"/>
        <end position="31"/>
    </location>
</feature>
<dbReference type="NCBIfam" id="TIGR00254">
    <property type="entry name" value="GGDEF"/>
    <property type="match status" value="1"/>
</dbReference>
<dbReference type="EC" id="2.7.7.65" evidence="1"/>
<dbReference type="InterPro" id="IPR000160">
    <property type="entry name" value="GGDEF_dom"/>
</dbReference>
<dbReference type="InterPro" id="IPR050469">
    <property type="entry name" value="Diguanylate_Cyclase"/>
</dbReference>
<gene>
    <name evidence="5" type="ORF">JAO78_004790</name>
</gene>
<evidence type="ECO:0000313" key="6">
    <source>
        <dbReference type="Proteomes" id="UP000633814"/>
    </source>
</evidence>
<protein>
    <recommendedName>
        <fullName evidence="1">diguanylate cyclase</fullName>
        <ecNumber evidence="1">2.7.7.65</ecNumber>
    </recommendedName>
</protein>
<dbReference type="Proteomes" id="UP000633814">
    <property type="component" value="Unassembled WGS sequence"/>
</dbReference>